<dbReference type="InterPro" id="IPR036691">
    <property type="entry name" value="Endo/exonu/phosph_ase_sf"/>
</dbReference>
<evidence type="ECO:0000313" key="3">
    <source>
        <dbReference type="Proteomes" id="UP000033067"/>
    </source>
</evidence>
<accession>A0A0E3Z3L3</accession>
<dbReference type="PATRIC" id="fig|314722.6.peg.558"/>
<proteinExistence type="predicted"/>
<dbReference type="Gene3D" id="3.60.10.10">
    <property type="entry name" value="Endonuclease/exonuclease/phosphatase"/>
    <property type="match status" value="1"/>
</dbReference>
<reference evidence="2 3" key="1">
    <citation type="journal article" date="2015" name="Genome Announc.">
        <title>Complete Genome Sequence of Pseudoxanthomonas suwonensis Strain J1, a Cellulose-Degrading Bacterium Isolated from Leaf- and Wood-Enriched Soil.</title>
        <authorList>
            <person name="Hou L."/>
            <person name="Jiang J."/>
            <person name="Xu Z."/>
            <person name="Zhou Y."/>
            <person name="Leung F.C."/>
        </authorList>
    </citation>
    <scope>NUCLEOTIDE SEQUENCE [LARGE SCALE GENOMIC DNA]</scope>
    <source>
        <strain evidence="2 3">J1</strain>
    </source>
</reference>
<name>A0A0E3Z3L3_9GAMM</name>
<dbReference type="EMBL" id="CP011144">
    <property type="protein sequence ID" value="AKC88144.1"/>
    <property type="molecule type" value="Genomic_DNA"/>
</dbReference>
<dbReference type="GO" id="GO:0004519">
    <property type="term" value="F:endonuclease activity"/>
    <property type="evidence" value="ECO:0007669"/>
    <property type="project" value="UniProtKB-KW"/>
</dbReference>
<keyword evidence="2" id="KW-0378">Hydrolase</keyword>
<dbReference type="Pfam" id="PF03372">
    <property type="entry name" value="Exo_endo_phos"/>
    <property type="match status" value="1"/>
</dbReference>
<dbReference type="InterPro" id="IPR005135">
    <property type="entry name" value="Endo/exonuclease/phosphatase"/>
</dbReference>
<dbReference type="KEGG" id="psuw:WQ53_02680"/>
<gene>
    <name evidence="2" type="ORF">WQ53_02680</name>
</gene>
<feature type="domain" description="Endonuclease/exonuclease/phosphatase" evidence="1">
    <location>
        <begin position="28"/>
        <end position="382"/>
    </location>
</feature>
<protein>
    <submittedName>
        <fullName evidence="2">Endonuclease</fullName>
    </submittedName>
</protein>
<keyword evidence="2" id="KW-0255">Endonuclease</keyword>
<evidence type="ECO:0000259" key="1">
    <source>
        <dbReference type="Pfam" id="PF03372"/>
    </source>
</evidence>
<keyword evidence="3" id="KW-1185">Reference proteome</keyword>
<dbReference type="AlphaFoldDB" id="A0A0E3Z3L3"/>
<keyword evidence="2" id="KW-0540">Nuclease</keyword>
<organism evidence="2 3">
    <name type="scientific">Pseudoxanthomonas suwonensis</name>
    <dbReference type="NCBI Taxonomy" id="314722"/>
    <lineage>
        <taxon>Bacteria</taxon>
        <taxon>Pseudomonadati</taxon>
        <taxon>Pseudomonadota</taxon>
        <taxon>Gammaproteobacteria</taxon>
        <taxon>Lysobacterales</taxon>
        <taxon>Lysobacteraceae</taxon>
        <taxon>Pseudoxanthomonas</taxon>
    </lineage>
</organism>
<dbReference type="Proteomes" id="UP000033067">
    <property type="component" value="Chromosome"/>
</dbReference>
<dbReference type="SUPFAM" id="SSF56219">
    <property type="entry name" value="DNase I-like"/>
    <property type="match status" value="1"/>
</dbReference>
<evidence type="ECO:0000313" key="2">
    <source>
        <dbReference type="EMBL" id="AKC88144.1"/>
    </source>
</evidence>
<sequence>MLCACASSPAADDAAADTPPATTLRVATYNVSLYDEQAGGLVRRLQAGDDGARKVAAVLQQVRPDLVLLNEFDYDAAGMAADLFQRDYLERPQPGGGEALHYPYRYFAEVNTGVPSGLDLDRNGTVGGVGRDRGNDAWGYGLHPGQYGMLVLSKHPIDEEQVRSFRLLRWSAMPDARRPLDPATGKPWHDDAVWQQLRLSSKSHWDVPVRTPGGTVHFLVSHPTPPVFDGPEDRNGARNADEIRLWQEYISSAAGDWLCDDDGRCGGLDADARFVIAGDLNNDPVDGDGRHEAILELLEHPRVLRMATPASEGGAETARAYAAQGLVRRGAPGHVTGDFGPRTGAMRLDYVLPSTGFGLRGSGVFWPPSADPAAAIADGSDHHLVWVDLAP</sequence>